<reference evidence="2" key="1">
    <citation type="submission" date="2019-05" db="EMBL/GenBank/DDBJ databases">
        <title>Metatranscriptomic reconstruction reveals RNA viruses with the potential to shape carbon cycling in soil.</title>
        <authorList>
            <person name="Starr E.P."/>
            <person name="Nuccio E."/>
            <person name="Pett-Ridge J."/>
            <person name="Banfield J.F."/>
            <person name="Firestone M.K."/>
        </authorList>
    </citation>
    <scope>NUCLEOTIDE SEQUENCE</scope>
    <source>
        <strain evidence="2">H2_Bulk_Litter_12_scaffold_3993</strain>
    </source>
</reference>
<feature type="region of interest" description="Disordered" evidence="1">
    <location>
        <begin position="374"/>
        <end position="394"/>
    </location>
</feature>
<evidence type="ECO:0000313" key="2">
    <source>
        <dbReference type="EMBL" id="QDH88761.1"/>
    </source>
</evidence>
<gene>
    <name evidence="2" type="ORF">H2BulkLitter123993_000001</name>
</gene>
<accession>A0A514D563</accession>
<name>A0A514D563_9VIRU</name>
<evidence type="ECO:0000256" key="1">
    <source>
        <dbReference type="SAM" id="MobiDB-lite"/>
    </source>
</evidence>
<proteinExistence type="predicted"/>
<feature type="compositionally biased region" description="Polar residues" evidence="1">
    <location>
        <begin position="385"/>
        <end position="394"/>
    </location>
</feature>
<dbReference type="EMBL" id="MN034332">
    <property type="protein sequence ID" value="QDH88761.1"/>
    <property type="molecule type" value="Genomic_RNA"/>
</dbReference>
<sequence>MNPSFQPRIDSHFEMSDLISPITEISVKQVTQEKKPSYKINFSVMEKGGRKYRILVLGKTRLIRSDDDIMGKIPHETVCNLLDGSSDMKLWKLGLKGSETNLSPDFVSTDHKLFIEMATTRTSNERAMKDRFDEKMIHYKTAAEENGYQVGIIVVSSDSVLTNLKMSNQVVNALCHRFRAGLAIHSSLEKLEGRSLSSETDTPKLRIVRSIVADLGRKKRQDLRTSSDFPVDQILNFQKPPTMKEMKKTARLLRRCRLESQELVSGSPKSLQDYLDSYGTDCRLDKKRVSNIPMVIPKDDNIEGYDLALDPEESNMPEFLKEIWKSGNKIKEVKVDPNLEKKEALGEVEFEQHRIQKSQSFNCNLDDDLREQASETGLWGKSMKMTETSIQKQS</sequence>
<organism evidence="2">
    <name type="scientific">Arenavirus sp</name>
    <dbReference type="NCBI Taxonomy" id="41118"/>
    <lineage>
        <taxon>Viruses</taxon>
        <taxon>Riboviria</taxon>
        <taxon>Orthornavirae</taxon>
        <taxon>Negarnaviricota</taxon>
        <taxon>Polyploviricotina</taxon>
        <taxon>Bunyaviricetes</taxon>
        <taxon>Hareavirales</taxon>
        <taxon>Arenaviridae</taxon>
        <taxon>Arenavirus</taxon>
    </lineage>
</organism>
<protein>
    <submittedName>
        <fullName evidence="2">Uncharacterized protein</fullName>
    </submittedName>
</protein>